<dbReference type="Proteomes" id="UP001629536">
    <property type="component" value="Unassembled WGS sequence"/>
</dbReference>
<dbReference type="InterPro" id="IPR050202">
    <property type="entry name" value="Cyt/Deoxycyt_deaminase"/>
</dbReference>
<dbReference type="EMBL" id="JBFNFH010000023">
    <property type="protein sequence ID" value="MFM1525569.1"/>
    <property type="molecule type" value="Genomic_DNA"/>
</dbReference>
<dbReference type="InterPro" id="IPR016193">
    <property type="entry name" value="Cytidine_deaminase-like"/>
</dbReference>
<dbReference type="Gene3D" id="3.40.140.10">
    <property type="entry name" value="Cytidine Deaminase, domain 2"/>
    <property type="match status" value="1"/>
</dbReference>
<evidence type="ECO:0000313" key="4">
    <source>
        <dbReference type="Proteomes" id="UP001629536"/>
    </source>
</evidence>
<reference evidence="3 4" key="1">
    <citation type="journal article" date="2024" name="Front. Microbiol.">
        <title>Pangenomic and biochemical analyses of Helcococcus ovis reveal widespread tetracycline resistance and a novel bacterial species, Helcococcus bovis.</title>
        <authorList>
            <person name="Cunha F."/>
            <person name="Zhai Y."/>
            <person name="Casaro S."/>
            <person name="Jones K.L."/>
            <person name="Hernandez M."/>
            <person name="Bisinotto R.S."/>
            <person name="Kariyawasam S."/>
            <person name="Brown M.B."/>
            <person name="Phillips A."/>
            <person name="Jeong K.C."/>
            <person name="Galvao K.N."/>
        </authorList>
    </citation>
    <scope>NUCLEOTIDE SEQUENCE [LARGE SCALE GENOMIC DNA]</scope>
    <source>
        <strain evidence="3 4">KG197</strain>
    </source>
</reference>
<keyword evidence="4" id="KW-1185">Reference proteome</keyword>
<feature type="domain" description="CMP/dCMP-type deaminase" evidence="2">
    <location>
        <begin position="1"/>
        <end position="132"/>
    </location>
</feature>
<protein>
    <submittedName>
        <fullName evidence="3">Cytidine deaminase</fullName>
        <ecNumber evidence="3">3.5.4.5</ecNumber>
    </submittedName>
</protein>
<evidence type="ECO:0000313" key="3">
    <source>
        <dbReference type="EMBL" id="MFM1525569.1"/>
    </source>
</evidence>
<gene>
    <name evidence="3" type="ORF">ABGF40_07845</name>
</gene>
<dbReference type="RefSeq" id="WP_408126928.1">
    <property type="nucleotide sequence ID" value="NZ_JBFNFH010000023.1"/>
</dbReference>
<keyword evidence="3" id="KW-0378">Hydrolase</keyword>
<dbReference type="EC" id="3.5.4.5" evidence="3"/>
<dbReference type="CDD" id="cd01283">
    <property type="entry name" value="cytidine_deaminase"/>
    <property type="match status" value="1"/>
</dbReference>
<organism evidence="3 4">
    <name type="scientific">Helcococcus bovis</name>
    <dbReference type="NCBI Taxonomy" id="3153252"/>
    <lineage>
        <taxon>Bacteria</taxon>
        <taxon>Bacillati</taxon>
        <taxon>Bacillota</taxon>
        <taxon>Tissierellia</taxon>
        <taxon>Tissierellales</taxon>
        <taxon>Peptoniphilaceae</taxon>
        <taxon>Helcococcus</taxon>
    </lineage>
</organism>
<accession>A0ABW9F8E6</accession>
<dbReference type="PANTHER" id="PTHR11644:SF2">
    <property type="entry name" value="CYTIDINE DEAMINASE"/>
    <property type="match status" value="1"/>
</dbReference>
<evidence type="ECO:0000259" key="2">
    <source>
        <dbReference type="PROSITE" id="PS51747"/>
    </source>
</evidence>
<dbReference type="PANTHER" id="PTHR11644">
    <property type="entry name" value="CYTIDINE DEAMINASE"/>
    <property type="match status" value="1"/>
</dbReference>
<dbReference type="PROSITE" id="PS51747">
    <property type="entry name" value="CYT_DCMP_DEAMINASES_2"/>
    <property type="match status" value="1"/>
</dbReference>
<comment type="similarity">
    <text evidence="1">Belongs to the cytidine and deoxycytidylate deaminase family.</text>
</comment>
<dbReference type="SUPFAM" id="SSF53927">
    <property type="entry name" value="Cytidine deaminase-like"/>
    <property type="match status" value="1"/>
</dbReference>
<evidence type="ECO:0000256" key="1">
    <source>
        <dbReference type="ARBA" id="ARBA00006576"/>
    </source>
</evidence>
<comment type="caution">
    <text evidence="3">The sequence shown here is derived from an EMBL/GenBank/DDBJ whole genome shotgun (WGS) entry which is preliminary data.</text>
</comment>
<proteinExistence type="inferred from homology"/>
<dbReference type="InterPro" id="IPR002125">
    <property type="entry name" value="CMP_dCMP_dom"/>
</dbReference>
<name>A0ABW9F8E6_9FIRM</name>
<sequence>MIKEDIRLALDNLKFSRAIYSNFKVSSVLTAKNGKKYTGVNIESASYTPTICAERTAFFKAVSEGVLEFESIVIVGGKNGKVINLTPPCGVCRQVMMDYCDPKTFKIIIAIDEDNYEEYTLEQLLPLGFGAKNLEG</sequence>
<dbReference type="NCBIfam" id="NF004064">
    <property type="entry name" value="PRK05578.1"/>
    <property type="match status" value="1"/>
</dbReference>
<dbReference type="Pfam" id="PF00383">
    <property type="entry name" value="dCMP_cyt_deam_1"/>
    <property type="match status" value="1"/>
</dbReference>
<dbReference type="GO" id="GO:0004126">
    <property type="term" value="F:cytidine deaminase activity"/>
    <property type="evidence" value="ECO:0007669"/>
    <property type="project" value="UniProtKB-EC"/>
</dbReference>